<evidence type="ECO:0000313" key="2">
    <source>
        <dbReference type="Proteomes" id="UP001353858"/>
    </source>
</evidence>
<dbReference type="InterPro" id="IPR027905">
    <property type="entry name" value="CFAP95"/>
</dbReference>
<organism evidence="1 2">
    <name type="scientific">Aquatica leii</name>
    <dbReference type="NCBI Taxonomy" id="1421715"/>
    <lineage>
        <taxon>Eukaryota</taxon>
        <taxon>Metazoa</taxon>
        <taxon>Ecdysozoa</taxon>
        <taxon>Arthropoda</taxon>
        <taxon>Hexapoda</taxon>
        <taxon>Insecta</taxon>
        <taxon>Pterygota</taxon>
        <taxon>Neoptera</taxon>
        <taxon>Endopterygota</taxon>
        <taxon>Coleoptera</taxon>
        <taxon>Polyphaga</taxon>
        <taxon>Elateriformia</taxon>
        <taxon>Elateroidea</taxon>
        <taxon>Lampyridae</taxon>
        <taxon>Luciolinae</taxon>
        <taxon>Aquatica</taxon>
    </lineage>
</organism>
<dbReference type="AlphaFoldDB" id="A0AAN7PW94"/>
<dbReference type="Pfam" id="PF15139">
    <property type="entry name" value="CFAP95"/>
    <property type="match status" value="1"/>
</dbReference>
<sequence length="221" mass="25975">MPEFRLEQAPRPEKVRPIRLLYPKNEYRPGIKISDWEKYEESLPKDTSPYCPGSLNYHLSHYKRLGIGPDEPFVTETHHMLSQHNLKNEVARLFHIPNKYMVNYYTYTDTLACEVDLSDKICPAVCAGSFDTTMQKSYPPPYPYMMQRFSFATPPFMLHRKHKWRTSDSAYKFHDDCYIKELQELQCIKKSKTASFNPMTLMNTDGTLPAERNPKCTNLKF</sequence>
<keyword evidence="2" id="KW-1185">Reference proteome</keyword>
<name>A0AAN7PW94_9COLE</name>
<protein>
    <submittedName>
        <fullName evidence="1">Uncharacterized protein</fullName>
    </submittedName>
</protein>
<gene>
    <name evidence="1" type="ORF">RN001_007360</name>
</gene>
<evidence type="ECO:0000313" key="1">
    <source>
        <dbReference type="EMBL" id="KAK4879214.1"/>
    </source>
</evidence>
<reference evidence="2" key="1">
    <citation type="submission" date="2023-01" db="EMBL/GenBank/DDBJ databases">
        <title>Key to firefly adult light organ development and bioluminescence: homeobox transcription factors regulate luciferase expression and transportation to peroxisome.</title>
        <authorList>
            <person name="Fu X."/>
        </authorList>
    </citation>
    <scope>NUCLEOTIDE SEQUENCE [LARGE SCALE GENOMIC DNA]</scope>
</reference>
<dbReference type="Proteomes" id="UP001353858">
    <property type="component" value="Unassembled WGS sequence"/>
</dbReference>
<proteinExistence type="predicted"/>
<accession>A0AAN7PW94</accession>
<dbReference type="EMBL" id="JARPUR010000003">
    <property type="protein sequence ID" value="KAK4879214.1"/>
    <property type="molecule type" value="Genomic_DNA"/>
</dbReference>
<comment type="caution">
    <text evidence="1">The sequence shown here is derived from an EMBL/GenBank/DDBJ whole genome shotgun (WGS) entry which is preliminary data.</text>
</comment>